<evidence type="ECO:0000259" key="19">
    <source>
        <dbReference type="Pfam" id="PF02728"/>
    </source>
</evidence>
<dbReference type="Gene3D" id="3.10.450.40">
    <property type="match status" value="2"/>
</dbReference>
<feature type="domain" description="Copper amine oxidase N2-terminal" evidence="18">
    <location>
        <begin position="124"/>
        <end position="209"/>
    </location>
</feature>
<dbReference type="Pfam" id="PF02727">
    <property type="entry name" value="Cu_amine_oxidN2"/>
    <property type="match status" value="1"/>
</dbReference>
<feature type="domain" description="Copper amine oxidase N3-terminal" evidence="19">
    <location>
        <begin position="216"/>
        <end position="317"/>
    </location>
</feature>
<dbReference type="InterPro" id="IPR036582">
    <property type="entry name" value="Mao_N_sf"/>
</dbReference>
<evidence type="ECO:0000256" key="11">
    <source>
        <dbReference type="ARBA" id="ARBA00023002"/>
    </source>
</evidence>
<sequence length="377" mass="41789">MSKALNLSKRKTALALAIALCCAWQSPAIAHGGEAHMVPMDKTLQEFGADVQWDDYAQMYTLIKDGAYVKVKPGAKTAILNGKTLNLQVPVVMKQGKAWVSDTFINDVFQSGLDQTFQVEKVPHPLNSLSSAEIGQAVTIVKAAPEFQANTRFTEISLHEPDKKAVWDFALNGTPVNTPRTADVIMLDGKHVIEAVVDLQNKKILSWTPIKDAHGMVLIDDFVSVQNIINASTEFAEVLKKHGIKDTTKVVTTPLTVGYFDGKDGLKQDARLLKVVSYLDTGDGNYWAHPIENLVAVVDLEQKKIIKIEEGPVIPVPMESRPFDGRDRVAKSVKPLDIIEPEGKNYTITGDMVHWQNWDFHLRLNSRVGADSLYRHL</sequence>
<evidence type="ECO:0000256" key="15">
    <source>
        <dbReference type="RuleBase" id="RU000672"/>
    </source>
</evidence>
<keyword evidence="9" id="KW-0574">Periplasm</keyword>
<keyword evidence="11 15" id="KW-0560">Oxidoreductase</keyword>
<evidence type="ECO:0000256" key="1">
    <source>
        <dbReference type="ARBA" id="ARBA00001913"/>
    </source>
</evidence>
<comment type="cofactor">
    <cofactor evidence="15">
        <name>Cu cation</name>
        <dbReference type="ChEBI" id="CHEBI:23378"/>
    </cofactor>
    <text evidence="15">Contains 1 topaquinone per subunit.</text>
</comment>
<evidence type="ECO:0000259" key="17">
    <source>
        <dbReference type="Pfam" id="PF01179"/>
    </source>
</evidence>
<feature type="domain" description="Copper amine oxidase catalytic" evidence="17">
    <location>
        <begin position="337"/>
        <end position="370"/>
    </location>
</feature>
<dbReference type="SUPFAM" id="SSF49998">
    <property type="entry name" value="Amine oxidase catalytic domain"/>
    <property type="match status" value="1"/>
</dbReference>
<dbReference type="InterPro" id="IPR015802">
    <property type="entry name" value="Cu_amine_oxidase_N3"/>
</dbReference>
<dbReference type="FunFam" id="3.10.450.40:FF:000025">
    <property type="entry name" value="Primary amine oxidase"/>
    <property type="match status" value="1"/>
</dbReference>
<evidence type="ECO:0000256" key="7">
    <source>
        <dbReference type="ARBA" id="ARBA00022723"/>
    </source>
</evidence>
<keyword evidence="8 16" id="KW-0732">Signal</keyword>
<evidence type="ECO:0000256" key="8">
    <source>
        <dbReference type="ARBA" id="ARBA00022729"/>
    </source>
</evidence>
<evidence type="ECO:0000313" key="22">
    <source>
        <dbReference type="Proteomes" id="UP000401081"/>
    </source>
</evidence>
<dbReference type="Pfam" id="PF01179">
    <property type="entry name" value="Cu_amine_oxid"/>
    <property type="match status" value="1"/>
</dbReference>
<dbReference type="InterPro" id="IPR015800">
    <property type="entry name" value="Cu_amine_oxidase_N2"/>
</dbReference>
<dbReference type="GO" id="GO:0008131">
    <property type="term" value="F:primary methylamine oxidase activity"/>
    <property type="evidence" value="ECO:0007669"/>
    <property type="project" value="UniProtKB-EC"/>
</dbReference>
<keyword evidence="7 15" id="KW-0479">Metal-binding</keyword>
<dbReference type="Pfam" id="PF07833">
    <property type="entry name" value="Cu_amine_oxidN1"/>
    <property type="match status" value="1"/>
</dbReference>
<dbReference type="InterPro" id="IPR000269">
    <property type="entry name" value="Cu_amine_oxidase"/>
</dbReference>
<dbReference type="InterPro" id="IPR012854">
    <property type="entry name" value="Cu_amine_oxidase-like_N"/>
</dbReference>
<evidence type="ECO:0000313" key="21">
    <source>
        <dbReference type="EMBL" id="VFS87994.1"/>
    </source>
</evidence>
<evidence type="ECO:0000256" key="2">
    <source>
        <dbReference type="ARBA" id="ARBA00001935"/>
    </source>
</evidence>
<keyword evidence="10 15" id="KW-0801">TPQ</keyword>
<evidence type="ECO:0000259" key="20">
    <source>
        <dbReference type="Pfam" id="PF07833"/>
    </source>
</evidence>
<evidence type="ECO:0000256" key="9">
    <source>
        <dbReference type="ARBA" id="ARBA00022764"/>
    </source>
</evidence>
<comment type="similarity">
    <text evidence="5 15">Belongs to the copper/topaquinone oxidase family.</text>
</comment>
<dbReference type="InterPro" id="IPR036460">
    <property type="entry name" value="Cu_amine_oxidase_C_sf"/>
</dbReference>
<dbReference type="InterPro" id="IPR016182">
    <property type="entry name" value="Cu_amine_oxidase_N-reg"/>
</dbReference>
<evidence type="ECO:0000256" key="14">
    <source>
        <dbReference type="ARBA" id="ARBA00048032"/>
    </source>
</evidence>
<dbReference type="GO" id="GO:0005507">
    <property type="term" value="F:copper ion binding"/>
    <property type="evidence" value="ECO:0007669"/>
    <property type="project" value="InterPro"/>
</dbReference>
<dbReference type="Pfam" id="PF02728">
    <property type="entry name" value="Cu_amine_oxidN3"/>
    <property type="match status" value="1"/>
</dbReference>
<name>A0A485CU71_KLUCR</name>
<dbReference type="InterPro" id="IPR015798">
    <property type="entry name" value="Cu_amine_oxidase_C"/>
</dbReference>
<evidence type="ECO:0000256" key="4">
    <source>
        <dbReference type="ARBA" id="ARBA00004418"/>
    </source>
</evidence>
<dbReference type="GO" id="GO:0048038">
    <property type="term" value="F:quinone binding"/>
    <property type="evidence" value="ECO:0007669"/>
    <property type="project" value="InterPro"/>
</dbReference>
<dbReference type="Proteomes" id="UP000401081">
    <property type="component" value="Unassembled WGS sequence"/>
</dbReference>
<dbReference type="GO" id="GO:0009308">
    <property type="term" value="P:amine metabolic process"/>
    <property type="evidence" value="ECO:0007669"/>
    <property type="project" value="UniProtKB-UniRule"/>
</dbReference>
<evidence type="ECO:0000256" key="12">
    <source>
        <dbReference type="ARBA" id="ARBA00023008"/>
    </source>
</evidence>
<comment type="subunit">
    <text evidence="6">Homodimer.</text>
</comment>
<accession>A0A485CU71</accession>
<dbReference type="Gene3D" id="2.70.98.20">
    <property type="entry name" value="Copper amine oxidase, catalytic domain"/>
    <property type="match status" value="1"/>
</dbReference>
<feature type="chain" id="PRO_5019736010" description="Amine oxidase" evidence="16">
    <location>
        <begin position="31"/>
        <end position="377"/>
    </location>
</feature>
<evidence type="ECO:0000256" key="10">
    <source>
        <dbReference type="ARBA" id="ARBA00022772"/>
    </source>
</evidence>
<organism evidence="21 22">
    <name type="scientific">Kluyvera cryocrescens</name>
    <name type="common">Kluyvera citrophila</name>
    <dbReference type="NCBI Taxonomy" id="580"/>
    <lineage>
        <taxon>Bacteria</taxon>
        <taxon>Pseudomonadati</taxon>
        <taxon>Pseudomonadota</taxon>
        <taxon>Gammaproteobacteria</taxon>
        <taxon>Enterobacterales</taxon>
        <taxon>Enterobacteriaceae</taxon>
        <taxon>Kluyvera</taxon>
    </lineage>
</organism>
<feature type="signal peptide" evidence="16">
    <location>
        <begin position="1"/>
        <end position="30"/>
    </location>
</feature>
<dbReference type="PANTHER" id="PTHR10638:SF41">
    <property type="entry name" value="AMINE OXIDASE"/>
    <property type="match status" value="1"/>
</dbReference>
<proteinExistence type="inferred from homology"/>
<gene>
    <name evidence="21" type="primary">maoA_1</name>
    <name evidence="21" type="ORF">NCTC12993_07047</name>
</gene>
<dbReference type="Gene3D" id="3.30.457.10">
    <property type="entry name" value="Copper amine oxidase-like, N-terminal domain"/>
    <property type="match status" value="1"/>
</dbReference>
<comment type="PTM">
    <text evidence="15">Topaquinone (TPQ) is generated by copper-dependent autoxidation of a specific tyrosyl residue.</text>
</comment>
<feature type="domain" description="Copper amine oxidase-like N-terminal" evidence="20">
    <location>
        <begin position="33"/>
        <end position="110"/>
    </location>
</feature>
<keyword evidence="22" id="KW-1185">Reference proteome</keyword>
<dbReference type="SUPFAM" id="SSF54416">
    <property type="entry name" value="Amine oxidase N-terminal region"/>
    <property type="match status" value="2"/>
</dbReference>
<comment type="subcellular location">
    <subcellularLocation>
        <location evidence="4">Periplasm</location>
    </subcellularLocation>
</comment>
<evidence type="ECO:0000256" key="6">
    <source>
        <dbReference type="ARBA" id="ARBA00011738"/>
    </source>
</evidence>
<dbReference type="GO" id="GO:0042597">
    <property type="term" value="C:periplasmic space"/>
    <property type="evidence" value="ECO:0007669"/>
    <property type="project" value="UniProtKB-SubCell"/>
</dbReference>
<comment type="cofactor">
    <cofactor evidence="1">
        <name>Ca(2+)</name>
        <dbReference type="ChEBI" id="CHEBI:29108"/>
    </cofactor>
</comment>
<evidence type="ECO:0000256" key="5">
    <source>
        <dbReference type="ARBA" id="ARBA00007983"/>
    </source>
</evidence>
<reference evidence="21 22" key="1">
    <citation type="submission" date="2019-03" db="EMBL/GenBank/DDBJ databases">
        <authorList>
            <consortium name="Pathogen Informatics"/>
        </authorList>
    </citation>
    <scope>NUCLEOTIDE SEQUENCE [LARGE SCALE GENOMIC DNA]</scope>
    <source>
        <strain evidence="21 22">NCTC12993</strain>
    </source>
</reference>
<evidence type="ECO:0000259" key="18">
    <source>
        <dbReference type="Pfam" id="PF02727"/>
    </source>
</evidence>
<evidence type="ECO:0000256" key="3">
    <source>
        <dbReference type="ARBA" id="ARBA00001936"/>
    </source>
</evidence>
<keyword evidence="12 15" id="KW-0186">Copper</keyword>
<comment type="cofactor">
    <cofactor evidence="2">
        <name>Cu cation</name>
        <dbReference type="ChEBI" id="CHEBI:23378"/>
    </cofactor>
</comment>
<keyword evidence="13" id="KW-0464">Manganese</keyword>
<dbReference type="AlphaFoldDB" id="A0A485CU71"/>
<dbReference type="EC" id="1.4.3.-" evidence="15"/>
<comment type="catalytic activity">
    <reaction evidence="14">
        <text>a primary methyl amine + O2 + H2O = an aldehyde + H2O2 + NH4(+)</text>
        <dbReference type="Rhea" id="RHEA:16153"/>
        <dbReference type="ChEBI" id="CHEBI:15377"/>
        <dbReference type="ChEBI" id="CHEBI:15379"/>
        <dbReference type="ChEBI" id="CHEBI:16240"/>
        <dbReference type="ChEBI" id="CHEBI:17478"/>
        <dbReference type="ChEBI" id="CHEBI:28938"/>
        <dbReference type="ChEBI" id="CHEBI:228804"/>
        <dbReference type="EC" id="1.4.3.21"/>
    </reaction>
</comment>
<dbReference type="SUPFAM" id="SSF55383">
    <property type="entry name" value="Copper amine oxidase, domain N"/>
    <property type="match status" value="1"/>
</dbReference>
<evidence type="ECO:0000256" key="16">
    <source>
        <dbReference type="SAM" id="SignalP"/>
    </source>
</evidence>
<dbReference type="PANTHER" id="PTHR10638">
    <property type="entry name" value="COPPER AMINE OXIDASE"/>
    <property type="match status" value="1"/>
</dbReference>
<comment type="cofactor">
    <cofactor evidence="3">
        <name>Mn(2+)</name>
        <dbReference type="ChEBI" id="CHEBI:29035"/>
    </cofactor>
</comment>
<evidence type="ECO:0000256" key="13">
    <source>
        <dbReference type="ARBA" id="ARBA00023211"/>
    </source>
</evidence>
<protein>
    <recommendedName>
        <fullName evidence="15">Amine oxidase</fullName>
        <ecNumber evidence="15">1.4.3.-</ecNumber>
    </recommendedName>
</protein>
<dbReference type="EMBL" id="CAADJD010000028">
    <property type="protein sequence ID" value="VFS87994.1"/>
    <property type="molecule type" value="Genomic_DNA"/>
</dbReference>